<dbReference type="AlphaFoldDB" id="A0AA36FWI9"/>
<feature type="non-terminal residue" evidence="1">
    <location>
        <position position="1"/>
    </location>
</feature>
<evidence type="ECO:0000313" key="2">
    <source>
        <dbReference type="Proteomes" id="UP001177023"/>
    </source>
</evidence>
<comment type="caution">
    <text evidence="1">The sequence shown here is derived from an EMBL/GenBank/DDBJ whole genome shotgun (WGS) entry which is preliminary data.</text>
</comment>
<accession>A0AA36FWI9</accession>
<dbReference type="EMBL" id="CATQJA010000933">
    <property type="protein sequence ID" value="CAJ0564894.1"/>
    <property type="molecule type" value="Genomic_DNA"/>
</dbReference>
<dbReference type="Proteomes" id="UP001177023">
    <property type="component" value="Unassembled WGS sequence"/>
</dbReference>
<organism evidence="1 2">
    <name type="scientific">Mesorhabditis spiculigera</name>
    <dbReference type="NCBI Taxonomy" id="96644"/>
    <lineage>
        <taxon>Eukaryota</taxon>
        <taxon>Metazoa</taxon>
        <taxon>Ecdysozoa</taxon>
        <taxon>Nematoda</taxon>
        <taxon>Chromadorea</taxon>
        <taxon>Rhabditida</taxon>
        <taxon>Rhabditina</taxon>
        <taxon>Rhabditomorpha</taxon>
        <taxon>Rhabditoidea</taxon>
        <taxon>Rhabditidae</taxon>
        <taxon>Mesorhabditinae</taxon>
        <taxon>Mesorhabditis</taxon>
    </lineage>
</organism>
<name>A0AA36FWI9_9BILA</name>
<dbReference type="PROSITE" id="PS50096">
    <property type="entry name" value="IQ"/>
    <property type="match status" value="1"/>
</dbReference>
<protein>
    <submittedName>
        <fullName evidence="1">Uncharacterized protein</fullName>
    </submittedName>
</protein>
<evidence type="ECO:0000313" key="1">
    <source>
        <dbReference type="EMBL" id="CAJ0564894.1"/>
    </source>
</evidence>
<sequence length="208" mass="24524">MGCRPACLDLQSSNDPFGLLSSNFGTAEDYRQIMKGIRYFCAQWPTRAFRWSKENNWNKEADLGFYELLEHRSLLEDGVLHTFLARSLSPAGFANISRRFESDWFGRIRPLDPVENQSAVTRIRNTYDGYFPRKNLQAQKRYFYAEKYFRIDHPRGGVTVMLRARGALVFQELRFDERMAREKLSPKTCPKEFRVRVHPVWAFMFDAE</sequence>
<keyword evidence="2" id="KW-1185">Reference proteome</keyword>
<reference evidence="1" key="1">
    <citation type="submission" date="2023-06" db="EMBL/GenBank/DDBJ databases">
        <authorList>
            <person name="Delattre M."/>
        </authorList>
    </citation>
    <scope>NUCLEOTIDE SEQUENCE</scope>
    <source>
        <strain evidence="1">AF72</strain>
    </source>
</reference>
<proteinExistence type="predicted"/>
<gene>
    <name evidence="1" type="ORF">MSPICULIGERA_LOCUS3559</name>
</gene>